<dbReference type="RefSeq" id="WP_344808915.1">
    <property type="nucleotide sequence ID" value="NZ_BAABBO010000018.1"/>
</dbReference>
<dbReference type="PIRSF" id="PIRSF006157">
    <property type="entry name" value="Doxgns_DODA"/>
    <property type="match status" value="1"/>
</dbReference>
<dbReference type="InterPro" id="IPR014436">
    <property type="entry name" value="Extradiol_dOase_DODA"/>
</dbReference>
<gene>
    <name evidence="7" type="ORF">GCM10022278_35590</name>
</gene>
<dbReference type="Gene3D" id="3.40.830.10">
    <property type="entry name" value="LigB-like"/>
    <property type="match status" value="1"/>
</dbReference>
<dbReference type="CDD" id="cd07363">
    <property type="entry name" value="45_DOPA_Dioxygenase"/>
    <property type="match status" value="1"/>
</dbReference>
<proteinExistence type="inferred from homology"/>
<feature type="domain" description="Extradiol ring-cleavage dioxygenase class III enzyme subunit B" evidence="6">
    <location>
        <begin position="32"/>
        <end position="247"/>
    </location>
</feature>
<evidence type="ECO:0000256" key="4">
    <source>
        <dbReference type="ARBA" id="ARBA00022833"/>
    </source>
</evidence>
<evidence type="ECO:0000256" key="3">
    <source>
        <dbReference type="ARBA" id="ARBA00022723"/>
    </source>
</evidence>
<keyword evidence="3" id="KW-0479">Metal-binding</keyword>
<dbReference type="SUPFAM" id="SSF53213">
    <property type="entry name" value="LigB-like"/>
    <property type="match status" value="1"/>
</dbReference>
<evidence type="ECO:0000256" key="2">
    <source>
        <dbReference type="ARBA" id="ARBA00007581"/>
    </source>
</evidence>
<keyword evidence="7" id="KW-0223">Dioxygenase</keyword>
<dbReference type="GO" id="GO:0051213">
    <property type="term" value="F:dioxygenase activity"/>
    <property type="evidence" value="ECO:0007669"/>
    <property type="project" value="UniProtKB-KW"/>
</dbReference>
<reference evidence="8" key="1">
    <citation type="journal article" date="2019" name="Int. J. Syst. Evol. Microbiol.">
        <title>The Global Catalogue of Microorganisms (GCM) 10K type strain sequencing project: providing services to taxonomists for standard genome sequencing and annotation.</title>
        <authorList>
            <consortium name="The Broad Institute Genomics Platform"/>
            <consortium name="The Broad Institute Genome Sequencing Center for Infectious Disease"/>
            <person name="Wu L."/>
            <person name="Ma J."/>
        </authorList>
    </citation>
    <scope>NUCLEOTIDE SEQUENCE [LARGE SCALE GENOMIC DNA]</scope>
    <source>
        <strain evidence="8">JCM 17555</strain>
    </source>
</reference>
<evidence type="ECO:0000256" key="5">
    <source>
        <dbReference type="ARBA" id="ARBA00023002"/>
    </source>
</evidence>
<evidence type="ECO:0000313" key="7">
    <source>
        <dbReference type="EMBL" id="GAA3975560.1"/>
    </source>
</evidence>
<sequence length="257" mass="27779">MKMPSLFVSHGSPTFALEPGVAGARLRELGERLPRPKSILVLSPHWQTVVSRVTTATRLATIHDFGGFPKALYEMRYDPAGHPELAQRVIDLLRSDGWQAEADADRGLDHGAWVPLMHLYPAADIPVVQVSMPRTLTPESALAMGRALASLADDGVLIIGSGSLTHNLADVRMGHEKPDERAVAFRDHIREGLVSGDEVCLLTALEKAPYASWAHPTSEHYLPLLFALCASSGNAQPELIEAGVVHGVLSMDSVMFA</sequence>
<dbReference type="InterPro" id="IPR004183">
    <property type="entry name" value="Xdiol_dOase_suB"/>
</dbReference>
<protein>
    <submittedName>
        <fullName evidence="7">Class III extradiol ring-cleavage dioxygenase</fullName>
    </submittedName>
</protein>
<keyword evidence="5" id="KW-0560">Oxidoreductase</keyword>
<dbReference type="EMBL" id="BAABBO010000018">
    <property type="protein sequence ID" value="GAA3975560.1"/>
    <property type="molecule type" value="Genomic_DNA"/>
</dbReference>
<evidence type="ECO:0000259" key="6">
    <source>
        <dbReference type="Pfam" id="PF02900"/>
    </source>
</evidence>
<evidence type="ECO:0000256" key="1">
    <source>
        <dbReference type="ARBA" id="ARBA00001947"/>
    </source>
</evidence>
<organism evidence="7 8">
    <name type="scientific">Allohahella marinimesophila</name>
    <dbReference type="NCBI Taxonomy" id="1054972"/>
    <lineage>
        <taxon>Bacteria</taxon>
        <taxon>Pseudomonadati</taxon>
        <taxon>Pseudomonadota</taxon>
        <taxon>Gammaproteobacteria</taxon>
        <taxon>Oceanospirillales</taxon>
        <taxon>Hahellaceae</taxon>
        <taxon>Allohahella</taxon>
    </lineage>
</organism>
<comment type="caution">
    <text evidence="7">The sequence shown here is derived from an EMBL/GenBank/DDBJ whole genome shotgun (WGS) entry which is preliminary data.</text>
</comment>
<evidence type="ECO:0000313" key="8">
    <source>
        <dbReference type="Proteomes" id="UP001501337"/>
    </source>
</evidence>
<dbReference type="Proteomes" id="UP001501337">
    <property type="component" value="Unassembled WGS sequence"/>
</dbReference>
<keyword evidence="4" id="KW-0862">Zinc</keyword>
<name>A0ABP7Q5R8_9GAMM</name>
<keyword evidence="8" id="KW-1185">Reference proteome</keyword>
<comment type="cofactor">
    <cofactor evidence="1">
        <name>Zn(2+)</name>
        <dbReference type="ChEBI" id="CHEBI:29105"/>
    </cofactor>
</comment>
<dbReference type="PANTHER" id="PTHR30096">
    <property type="entry name" value="4,5-DOPA DIOXYGENASE EXTRADIOL-LIKE PROTEIN"/>
    <property type="match status" value="1"/>
</dbReference>
<dbReference type="PANTHER" id="PTHR30096:SF0">
    <property type="entry name" value="4,5-DOPA DIOXYGENASE EXTRADIOL-LIKE PROTEIN"/>
    <property type="match status" value="1"/>
</dbReference>
<dbReference type="Pfam" id="PF02900">
    <property type="entry name" value="LigB"/>
    <property type="match status" value="1"/>
</dbReference>
<accession>A0ABP7Q5R8</accession>
<comment type="similarity">
    <text evidence="2">Belongs to the DODA-type extradiol aromatic ring-opening dioxygenase family.</text>
</comment>